<dbReference type="PANTHER" id="PTHR12843:SF5">
    <property type="entry name" value="EEF1A LYSINE METHYLTRANSFERASE 2"/>
    <property type="match status" value="1"/>
</dbReference>
<evidence type="ECO:0000259" key="6">
    <source>
        <dbReference type="Pfam" id="PF13847"/>
    </source>
</evidence>
<dbReference type="HAMAP" id="MF_03188">
    <property type="entry name" value="Methyltr_EFM4"/>
    <property type="match status" value="1"/>
</dbReference>
<dbReference type="SUPFAM" id="SSF53335">
    <property type="entry name" value="S-adenosyl-L-methionine-dependent methyltransferases"/>
    <property type="match status" value="1"/>
</dbReference>
<reference evidence="7" key="1">
    <citation type="submission" date="2012-09" db="EMBL/GenBank/DDBJ databases">
        <authorList>
            <person name="Martin A.A."/>
        </authorList>
    </citation>
    <scope>NUCLEOTIDE SEQUENCE</scope>
</reference>
<comment type="function">
    <text evidence="5">S-adenosyl-L-methionine-dependent protein-lysine N-methyltransferase that methylates elongation factor 1-alpha.</text>
</comment>
<dbReference type="AlphaFoldDB" id="A0A0K0DNC3"/>
<keyword evidence="7" id="KW-1185">Reference proteome</keyword>
<name>A0A0K0DNC3_ANGCA</name>
<evidence type="ECO:0000256" key="4">
    <source>
        <dbReference type="ARBA" id="ARBA00022691"/>
    </source>
</evidence>
<organism evidence="7 8">
    <name type="scientific">Angiostrongylus cantonensis</name>
    <name type="common">Rat lungworm</name>
    <dbReference type="NCBI Taxonomy" id="6313"/>
    <lineage>
        <taxon>Eukaryota</taxon>
        <taxon>Metazoa</taxon>
        <taxon>Ecdysozoa</taxon>
        <taxon>Nematoda</taxon>
        <taxon>Chromadorea</taxon>
        <taxon>Rhabditida</taxon>
        <taxon>Rhabditina</taxon>
        <taxon>Rhabditomorpha</taxon>
        <taxon>Strongyloidea</taxon>
        <taxon>Metastrongylidae</taxon>
        <taxon>Angiostrongylus</taxon>
    </lineage>
</organism>
<feature type="domain" description="Methyltransferase" evidence="6">
    <location>
        <begin position="70"/>
        <end position="194"/>
    </location>
</feature>
<keyword evidence="4 5" id="KW-0949">S-adenosyl-L-methionine</keyword>
<reference evidence="8" key="2">
    <citation type="submission" date="2017-02" db="UniProtKB">
        <authorList>
            <consortium name="WormBaseParasite"/>
        </authorList>
    </citation>
    <scope>IDENTIFICATION</scope>
</reference>
<evidence type="ECO:0000313" key="7">
    <source>
        <dbReference type="Proteomes" id="UP000035642"/>
    </source>
</evidence>
<dbReference type="CDD" id="cd02440">
    <property type="entry name" value="AdoMet_MTases"/>
    <property type="match status" value="1"/>
</dbReference>
<evidence type="ECO:0000256" key="1">
    <source>
        <dbReference type="ARBA" id="ARBA00022490"/>
    </source>
</evidence>
<comment type="similarity">
    <text evidence="5">Belongs to the class I-like SAM-binding methyltransferase superfamily. EFM4 family.</text>
</comment>
<protein>
    <recommendedName>
        <fullName evidence="5">Protein-lysine N-methyltransferase</fullName>
        <ecNumber evidence="5">2.1.1.-</ecNumber>
    </recommendedName>
</protein>
<comment type="subcellular location">
    <subcellularLocation>
        <location evidence="5">Cytoplasm</location>
    </subcellularLocation>
</comment>
<dbReference type="EC" id="2.1.1.-" evidence="5"/>
<proteinExistence type="inferred from homology"/>
<evidence type="ECO:0000313" key="8">
    <source>
        <dbReference type="WBParaSite" id="ACAC_0001325501-mRNA-1"/>
    </source>
</evidence>
<keyword evidence="1 5" id="KW-0963">Cytoplasm</keyword>
<dbReference type="GO" id="GO:0032259">
    <property type="term" value="P:methylation"/>
    <property type="evidence" value="ECO:0007669"/>
    <property type="project" value="UniProtKB-KW"/>
</dbReference>
<dbReference type="Proteomes" id="UP000035642">
    <property type="component" value="Unassembled WGS sequence"/>
</dbReference>
<evidence type="ECO:0000256" key="5">
    <source>
        <dbReference type="HAMAP-Rule" id="MF_03188"/>
    </source>
</evidence>
<dbReference type="PANTHER" id="PTHR12843">
    <property type="entry name" value="PROTEIN-LYSINE N-METHYLTRANSFERASE METTL10"/>
    <property type="match status" value="1"/>
</dbReference>
<dbReference type="Pfam" id="PF13847">
    <property type="entry name" value="Methyltransf_31"/>
    <property type="match status" value="1"/>
</dbReference>
<dbReference type="Gene3D" id="3.40.50.150">
    <property type="entry name" value="Vaccinia Virus protein VP39"/>
    <property type="match status" value="1"/>
</dbReference>
<evidence type="ECO:0000256" key="2">
    <source>
        <dbReference type="ARBA" id="ARBA00022603"/>
    </source>
</evidence>
<dbReference type="InterPro" id="IPR025714">
    <property type="entry name" value="Methyltranfer_dom"/>
</dbReference>
<dbReference type="WBParaSite" id="ACAC_0001325501-mRNA-1">
    <property type="protein sequence ID" value="ACAC_0001325501-mRNA-1"/>
    <property type="gene ID" value="ACAC_0001325501"/>
</dbReference>
<dbReference type="GO" id="GO:0005737">
    <property type="term" value="C:cytoplasm"/>
    <property type="evidence" value="ECO:0007669"/>
    <property type="project" value="UniProtKB-SubCell"/>
</dbReference>
<accession>A0A0K0DNC3</accession>
<keyword evidence="3 5" id="KW-0808">Transferase</keyword>
<evidence type="ECO:0000256" key="3">
    <source>
        <dbReference type="ARBA" id="ARBA00022679"/>
    </source>
</evidence>
<sequence>MNPYCKEMSSKRVEYLSFLRFNPFFSWDSRYEEDLRNFEEFGDEGNIWFGRSAEKRILSYITSNVQKSACILDLGCGNGSLLRKLRSSGYLQLTGVDYSASAIKLAHRLSNEDQKSGNAIRFEVLDILSPSNSLFSNRYDVVLDKGTWDAMSLSDDRDCRILIYKTAVKDALTYRGKFVILSCNFTSFREELCQLFHDGSSLVFVTEIPAEHSFTFAGRTGVTSTGVVFEKK</sequence>
<keyword evidence="2 5" id="KW-0489">Methyltransferase</keyword>
<dbReference type="GO" id="GO:0016279">
    <property type="term" value="F:protein-lysine N-methyltransferase activity"/>
    <property type="evidence" value="ECO:0007669"/>
    <property type="project" value="UniProtKB-UniRule"/>
</dbReference>
<dbReference type="InterPro" id="IPR029063">
    <property type="entry name" value="SAM-dependent_MTases_sf"/>
</dbReference>
<dbReference type="STRING" id="6313.A0A0K0DNC3"/>
<dbReference type="InterPro" id="IPR026635">
    <property type="entry name" value="Efm4/METTL10"/>
</dbReference>